<gene>
    <name evidence="1" type="ORF">GCM10009784_06430</name>
</gene>
<dbReference type="Proteomes" id="UP001500974">
    <property type="component" value="Unassembled WGS sequence"/>
</dbReference>
<name>A0ABN3AQC7_9MICC</name>
<evidence type="ECO:0000313" key="2">
    <source>
        <dbReference type="Proteomes" id="UP001500974"/>
    </source>
</evidence>
<dbReference type="EMBL" id="BAAAON010000001">
    <property type="protein sequence ID" value="GAA2173161.1"/>
    <property type="molecule type" value="Genomic_DNA"/>
</dbReference>
<evidence type="ECO:0000313" key="1">
    <source>
        <dbReference type="EMBL" id="GAA2173161.1"/>
    </source>
</evidence>
<comment type="caution">
    <text evidence="1">The sequence shown here is derived from an EMBL/GenBank/DDBJ whole genome shotgun (WGS) entry which is preliminary data.</text>
</comment>
<keyword evidence="2" id="KW-1185">Reference proteome</keyword>
<accession>A0ABN3AQC7</accession>
<proteinExistence type="predicted"/>
<organism evidence="1 2">
    <name type="scientific">Arthrobacter parietis</name>
    <dbReference type="NCBI Taxonomy" id="271434"/>
    <lineage>
        <taxon>Bacteria</taxon>
        <taxon>Bacillati</taxon>
        <taxon>Actinomycetota</taxon>
        <taxon>Actinomycetes</taxon>
        <taxon>Micrococcales</taxon>
        <taxon>Micrococcaceae</taxon>
        <taxon>Arthrobacter</taxon>
    </lineage>
</organism>
<reference evidence="1 2" key="1">
    <citation type="journal article" date="2019" name="Int. J. Syst. Evol. Microbiol.">
        <title>The Global Catalogue of Microorganisms (GCM) 10K type strain sequencing project: providing services to taxonomists for standard genome sequencing and annotation.</title>
        <authorList>
            <consortium name="The Broad Institute Genomics Platform"/>
            <consortium name="The Broad Institute Genome Sequencing Center for Infectious Disease"/>
            <person name="Wu L."/>
            <person name="Ma J."/>
        </authorList>
    </citation>
    <scope>NUCLEOTIDE SEQUENCE [LARGE SCALE GENOMIC DNA]</scope>
    <source>
        <strain evidence="1 2">JCM 14917</strain>
    </source>
</reference>
<sequence length="53" mass="5489">MSTLLPNVDDLVAALPETKQTADARELALAGAVAETPAELDRALATIVDGWLA</sequence>
<protein>
    <submittedName>
        <fullName evidence="1">Uncharacterized protein</fullName>
    </submittedName>
</protein>
<dbReference type="RefSeq" id="WP_346027439.1">
    <property type="nucleotide sequence ID" value="NZ_BAAAON010000001.1"/>
</dbReference>